<evidence type="ECO:0000313" key="2">
    <source>
        <dbReference type="EMBL" id="ARQ72493.1"/>
    </source>
</evidence>
<dbReference type="Gene3D" id="3.30.70.2660">
    <property type="match status" value="1"/>
</dbReference>
<dbReference type="AlphaFoldDB" id="A0A1W7D5X5"/>
<dbReference type="OrthoDB" id="3218428at2"/>
<proteinExistence type="predicted"/>
<dbReference type="Proteomes" id="UP000194218">
    <property type="component" value="Chromosome"/>
</dbReference>
<dbReference type="CDD" id="cd09693">
    <property type="entry name" value="Cas5_I"/>
    <property type="match status" value="1"/>
</dbReference>
<sequence>MVRRSGAGAGAVSPAPGERLTAWRAEFHAPVASFRDPLFPGLSHGLPLPPPSTVRGLLAAATGAPGEDTPFGMAAWAEGAGVDAETYHPIALGGANPAVSGRVRAVKGGMTIRDRPFLVGLHLTVWLPEPGGERIADALRRPRWALRLGRSQDIVHISDIERVELEPAAEAPVGHTLAPAGGHDLESAQEHRMAAGVSADRLSTRWADYLWCDVPGGTARLRGAYREVPEPRGRKHWSVGETGRTEVGQAVWLLTP</sequence>
<dbReference type="EMBL" id="CP021121">
    <property type="protein sequence ID" value="ARQ72493.1"/>
    <property type="molecule type" value="Genomic_DNA"/>
</dbReference>
<keyword evidence="1" id="KW-0051">Antiviral defense</keyword>
<reference evidence="2 3" key="1">
    <citation type="submission" date="2017-05" db="EMBL/GenBank/DDBJ databases">
        <title>Complete genome sequence of Streptomyces sp. SCSIO 03032 revealed the diverse biosynthetic pathways for its bioactive secondary metabolites.</title>
        <authorList>
            <person name="Ma L."/>
            <person name="Zhu Y."/>
            <person name="Zhang W."/>
            <person name="Zhang G."/>
            <person name="Tian X."/>
            <person name="Zhang S."/>
            <person name="Zhang C."/>
        </authorList>
    </citation>
    <scope>NUCLEOTIDE SEQUENCE [LARGE SCALE GENOMIC DNA]</scope>
    <source>
        <strain evidence="2 3">SCSIO 03032</strain>
    </source>
</reference>
<keyword evidence="3" id="KW-1185">Reference proteome</keyword>
<evidence type="ECO:0000313" key="3">
    <source>
        <dbReference type="Proteomes" id="UP000194218"/>
    </source>
</evidence>
<name>A0A1W7D5X5_9ACTN</name>
<gene>
    <name evidence="2" type="ORF">CAG99_19500</name>
</gene>
<protein>
    <submittedName>
        <fullName evidence="2">CRISPR-associated protein Cas5</fullName>
    </submittedName>
</protein>
<accession>A0A1W7D5X5</accession>
<dbReference type="InterPro" id="IPR021124">
    <property type="entry name" value="CRISPR-assoc_prot_Cas5"/>
</dbReference>
<evidence type="ECO:0000256" key="1">
    <source>
        <dbReference type="ARBA" id="ARBA00023118"/>
    </source>
</evidence>
<dbReference type="Pfam" id="PF09704">
    <property type="entry name" value="Cas_Cas5d"/>
    <property type="match status" value="1"/>
</dbReference>
<dbReference type="GO" id="GO:0043571">
    <property type="term" value="P:maintenance of CRISPR repeat elements"/>
    <property type="evidence" value="ECO:0007669"/>
    <property type="project" value="InterPro"/>
</dbReference>
<dbReference type="GO" id="GO:0051607">
    <property type="term" value="P:defense response to virus"/>
    <property type="evidence" value="ECO:0007669"/>
    <property type="project" value="UniProtKB-KW"/>
</dbReference>
<dbReference type="NCBIfam" id="TIGR02593">
    <property type="entry name" value="CRISPR_cas5"/>
    <property type="match status" value="1"/>
</dbReference>
<dbReference type="InterPro" id="IPR013422">
    <property type="entry name" value="CRISPR-assoc_prot_Cas5_N"/>
</dbReference>
<dbReference type="KEGG" id="smao:CAG99_19500"/>
<organism evidence="2 3">
    <name type="scientific">Streptomyces marincola</name>
    <dbReference type="NCBI Taxonomy" id="2878388"/>
    <lineage>
        <taxon>Bacteria</taxon>
        <taxon>Bacillati</taxon>
        <taxon>Actinomycetota</taxon>
        <taxon>Actinomycetes</taxon>
        <taxon>Kitasatosporales</taxon>
        <taxon>Streptomycetaceae</taxon>
        <taxon>Streptomyces</taxon>
    </lineage>
</organism>